<dbReference type="GO" id="GO:0043531">
    <property type="term" value="F:ADP binding"/>
    <property type="evidence" value="ECO:0007669"/>
    <property type="project" value="InterPro"/>
</dbReference>
<dbReference type="Gene3D" id="3.40.50.300">
    <property type="entry name" value="P-loop containing nucleotide triphosphate hydrolases"/>
    <property type="match status" value="1"/>
</dbReference>
<dbReference type="InterPro" id="IPR002182">
    <property type="entry name" value="NB-ARC"/>
</dbReference>
<dbReference type="Proteomes" id="UP001428341">
    <property type="component" value="Unassembled WGS sequence"/>
</dbReference>
<dbReference type="EMBL" id="JBCGBO010000005">
    <property type="protein sequence ID" value="KAK9200182.1"/>
    <property type="molecule type" value="Genomic_DNA"/>
</dbReference>
<dbReference type="PANTHER" id="PTHR33018">
    <property type="entry name" value="OS10G0338966 PROTEIN-RELATED"/>
    <property type="match status" value="1"/>
</dbReference>
<evidence type="ECO:0000313" key="3">
    <source>
        <dbReference type="EMBL" id="KAK9200182.1"/>
    </source>
</evidence>
<evidence type="ECO:0000259" key="1">
    <source>
        <dbReference type="Pfam" id="PF00931"/>
    </source>
</evidence>
<name>A0AAP0QR19_9ROSI</name>
<dbReference type="Pfam" id="PF00931">
    <property type="entry name" value="NB-ARC"/>
    <property type="match status" value="1"/>
</dbReference>
<evidence type="ECO:0000259" key="2">
    <source>
        <dbReference type="Pfam" id="PF26133"/>
    </source>
</evidence>
<feature type="domain" description="NB-ARC" evidence="1">
    <location>
        <begin position="397"/>
        <end position="469"/>
    </location>
</feature>
<sequence length="485" mass="55679">MTSAESSKKAEKRAKKQQQALFVAATREENKYATFAGVAAREHVPIVIKDWRLVPSKTKEDLWSLIKPKNVIFDEDWEAFVKHRLSPEFEEISKKFRNMQNEQEEVHTMGRKGYARIEHNMKKKSSDPTKITRVDVWLEGHRKKNGEPANEAVGRRMEKVVEYQEIDNNPKENIDIRNDVVAKAYGSKKRGRVRARGFGVTPTAENLHNRSTQKVRELESQLHTQSQRVEILEQKPDDVMSAHECTPRLENASCQLLHWYSDDPVEVVAEGKVASTDPKARVHHVPLGRDCWKVWVESITLGKEDVELYKMTDEARIINEALGSTKRETSATKIKRGYMTNDHRQGRILQHELSIVKVRQSPDSELVEVIANEVLKRLQETFQSDNKDLVGVERHIKQTESLLCTRSAGVYILGIWGIGGIGKTTIADAVFNKISGRFEASYFAHNVRDAEETDRIKDLQKQLLSELLNDRNVRNVRFQLKNLAR</sequence>
<dbReference type="InterPro" id="IPR004252">
    <property type="entry name" value="Probable_transposase_24"/>
</dbReference>
<dbReference type="SUPFAM" id="SSF52540">
    <property type="entry name" value="P-loop containing nucleoside triphosphate hydrolases"/>
    <property type="match status" value="1"/>
</dbReference>
<dbReference type="InterPro" id="IPR058352">
    <property type="entry name" value="DUF8039"/>
</dbReference>
<gene>
    <name evidence="3" type="ORF">WN944_015378</name>
</gene>
<dbReference type="Pfam" id="PF03004">
    <property type="entry name" value="Transposase_24"/>
    <property type="match status" value="1"/>
</dbReference>
<dbReference type="InterPro" id="IPR027417">
    <property type="entry name" value="P-loop_NTPase"/>
</dbReference>
<reference evidence="3 4" key="1">
    <citation type="submission" date="2024-05" db="EMBL/GenBank/DDBJ databases">
        <title>Haplotype-resolved chromosome-level genome assembly of Huyou (Citrus changshanensis).</title>
        <authorList>
            <person name="Miao C."/>
            <person name="Chen W."/>
            <person name="Wu Y."/>
            <person name="Wang L."/>
            <person name="Zhao S."/>
            <person name="Grierson D."/>
            <person name="Xu C."/>
            <person name="Chen K."/>
        </authorList>
    </citation>
    <scope>NUCLEOTIDE SEQUENCE [LARGE SCALE GENOMIC DNA]</scope>
    <source>
        <strain evidence="3">01-14</strain>
        <tissue evidence="3">Leaf</tissue>
    </source>
</reference>
<protein>
    <recommendedName>
        <fullName evidence="5">NB-ARC domain-containing protein</fullName>
    </recommendedName>
</protein>
<accession>A0AAP0QR19</accession>
<comment type="caution">
    <text evidence="3">The sequence shown here is derived from an EMBL/GenBank/DDBJ whole genome shotgun (WGS) entry which is preliminary data.</text>
</comment>
<dbReference type="AlphaFoldDB" id="A0AAP0QR19"/>
<evidence type="ECO:0008006" key="5">
    <source>
        <dbReference type="Google" id="ProtNLM"/>
    </source>
</evidence>
<organism evidence="3 4">
    <name type="scientific">Citrus x changshan-huyou</name>
    <dbReference type="NCBI Taxonomy" id="2935761"/>
    <lineage>
        <taxon>Eukaryota</taxon>
        <taxon>Viridiplantae</taxon>
        <taxon>Streptophyta</taxon>
        <taxon>Embryophyta</taxon>
        <taxon>Tracheophyta</taxon>
        <taxon>Spermatophyta</taxon>
        <taxon>Magnoliopsida</taxon>
        <taxon>eudicotyledons</taxon>
        <taxon>Gunneridae</taxon>
        <taxon>Pentapetalae</taxon>
        <taxon>rosids</taxon>
        <taxon>malvids</taxon>
        <taxon>Sapindales</taxon>
        <taxon>Rutaceae</taxon>
        <taxon>Aurantioideae</taxon>
        <taxon>Citrus</taxon>
    </lineage>
</organism>
<keyword evidence="4" id="KW-1185">Reference proteome</keyword>
<dbReference type="Pfam" id="PF26133">
    <property type="entry name" value="DUF8039"/>
    <property type="match status" value="1"/>
</dbReference>
<evidence type="ECO:0000313" key="4">
    <source>
        <dbReference type="Proteomes" id="UP001428341"/>
    </source>
</evidence>
<dbReference type="PANTHER" id="PTHR33018:SF34">
    <property type="entry name" value="OS02G0472350 PROTEIN"/>
    <property type="match status" value="1"/>
</dbReference>
<feature type="domain" description="DUF8039" evidence="2">
    <location>
        <begin position="250"/>
        <end position="324"/>
    </location>
</feature>
<proteinExistence type="predicted"/>